<evidence type="ECO:0000313" key="2">
    <source>
        <dbReference type="Proteomes" id="UP000269396"/>
    </source>
</evidence>
<dbReference type="AlphaFoldDB" id="A0A183PQY5"/>
<dbReference type="PANTHER" id="PTHR23329:SF1">
    <property type="entry name" value="TUFTELIN-INTERACTING PROTEIN 11"/>
    <property type="match status" value="1"/>
</dbReference>
<reference evidence="1 2" key="1">
    <citation type="submission" date="2018-11" db="EMBL/GenBank/DDBJ databases">
        <authorList>
            <consortium name="Pathogen Informatics"/>
        </authorList>
    </citation>
    <scope>NUCLEOTIDE SEQUENCE [LARGE SCALE GENOMIC DNA]</scope>
    <source>
        <strain>Denwood</strain>
        <strain evidence="2">Zambia</strain>
    </source>
</reference>
<evidence type="ECO:0000313" key="1">
    <source>
        <dbReference type="EMBL" id="VDP72291.1"/>
    </source>
</evidence>
<dbReference type="PANTHER" id="PTHR23329">
    <property type="entry name" value="TUFTELIN-INTERACTING PROTEIN 11-RELATED"/>
    <property type="match status" value="1"/>
</dbReference>
<dbReference type="GO" id="GO:0000390">
    <property type="term" value="P:spliceosomal complex disassembly"/>
    <property type="evidence" value="ECO:0007669"/>
    <property type="project" value="InterPro"/>
</dbReference>
<dbReference type="GO" id="GO:0071008">
    <property type="term" value="C:U2-type post-mRNA release spliceosomal complex"/>
    <property type="evidence" value="ECO:0007669"/>
    <property type="project" value="TreeGrafter"/>
</dbReference>
<dbReference type="Proteomes" id="UP000269396">
    <property type="component" value="Unassembled WGS sequence"/>
</dbReference>
<dbReference type="EMBL" id="UZAL01037655">
    <property type="protein sequence ID" value="VDP72291.1"/>
    <property type="molecule type" value="Genomic_DNA"/>
</dbReference>
<dbReference type="InterPro" id="IPR045211">
    <property type="entry name" value="TFP11/STIP/Ntr1"/>
</dbReference>
<dbReference type="STRING" id="31246.A0A183PQY5"/>
<feature type="non-terminal residue" evidence="1">
    <location>
        <position position="1"/>
    </location>
</feature>
<proteinExistence type="predicted"/>
<sequence length="188" mass="21724">GPRYKKRPGLQRSQASKPIQEYKTTEELVADLCPATPATAVRRHGIFLENSELSKVKVIDMTSKEQKVYSGYEAALSRVVQRRRKPGDNSTLSDEENPDVDGKRIEKRLEGNFFDCPALRHNFALIMRSAEDEIRRFDRAARFEEDRAVGLEHEIEKLTEVCLAFLFLKLISKRYDIFMLCNIAILFR</sequence>
<gene>
    <name evidence="1" type="ORF">SMTD_LOCUS16771</name>
</gene>
<keyword evidence="2" id="KW-1185">Reference proteome</keyword>
<protein>
    <submittedName>
        <fullName evidence="1">Uncharacterized protein</fullName>
    </submittedName>
</protein>
<organism evidence="1 2">
    <name type="scientific">Schistosoma mattheei</name>
    <dbReference type="NCBI Taxonomy" id="31246"/>
    <lineage>
        <taxon>Eukaryota</taxon>
        <taxon>Metazoa</taxon>
        <taxon>Spiralia</taxon>
        <taxon>Lophotrochozoa</taxon>
        <taxon>Platyhelminthes</taxon>
        <taxon>Trematoda</taxon>
        <taxon>Digenea</taxon>
        <taxon>Strigeidida</taxon>
        <taxon>Schistosomatoidea</taxon>
        <taxon>Schistosomatidae</taxon>
        <taxon>Schistosoma</taxon>
    </lineage>
</organism>
<accession>A0A183PQY5</accession>
<name>A0A183PQY5_9TREM</name>